<protein>
    <submittedName>
        <fullName evidence="2">Uncharacterized protein</fullName>
    </submittedName>
</protein>
<evidence type="ECO:0000313" key="3">
    <source>
        <dbReference type="Proteomes" id="UP000000226"/>
    </source>
</evidence>
<gene>
    <name evidence="2" type="ORF">PHAVU_002G308200g</name>
</gene>
<dbReference type="EMBL" id="CM002289">
    <property type="protein sequence ID" value="ESW32275.1"/>
    <property type="molecule type" value="Genomic_DNA"/>
</dbReference>
<dbReference type="Gramene" id="ESW32275">
    <property type="protein sequence ID" value="ESW32275"/>
    <property type="gene ID" value="PHAVU_002G308200g"/>
</dbReference>
<evidence type="ECO:0000313" key="2">
    <source>
        <dbReference type="EMBL" id="ESW32275.1"/>
    </source>
</evidence>
<keyword evidence="3" id="KW-1185">Reference proteome</keyword>
<evidence type="ECO:0000256" key="1">
    <source>
        <dbReference type="SAM" id="MobiDB-lite"/>
    </source>
</evidence>
<feature type="region of interest" description="Disordered" evidence="1">
    <location>
        <begin position="1"/>
        <end position="22"/>
    </location>
</feature>
<name>V7CSM9_PHAVU</name>
<dbReference type="AlphaFoldDB" id="V7CSM9"/>
<feature type="region of interest" description="Disordered" evidence="1">
    <location>
        <begin position="60"/>
        <end position="81"/>
    </location>
</feature>
<accession>V7CSM9</accession>
<proteinExistence type="predicted"/>
<sequence length="81" mass="9024">MQRHGKSSSEVGKGKVEGREKLCSDPIRGKRWKRFKEENSPIVKSLSSSVPATLWSDVSSKRKIPQCPKTSDTLVSREGIP</sequence>
<reference evidence="3" key="1">
    <citation type="journal article" date="2014" name="Nat. Genet.">
        <title>A reference genome for common bean and genome-wide analysis of dual domestications.</title>
        <authorList>
            <person name="Schmutz J."/>
            <person name="McClean P.E."/>
            <person name="Mamidi S."/>
            <person name="Wu G.A."/>
            <person name="Cannon S.B."/>
            <person name="Grimwood J."/>
            <person name="Jenkins J."/>
            <person name="Shu S."/>
            <person name="Song Q."/>
            <person name="Chavarro C."/>
            <person name="Torres-Torres M."/>
            <person name="Geffroy V."/>
            <person name="Moghaddam S.M."/>
            <person name="Gao D."/>
            <person name="Abernathy B."/>
            <person name="Barry K."/>
            <person name="Blair M."/>
            <person name="Brick M.A."/>
            <person name="Chovatia M."/>
            <person name="Gepts P."/>
            <person name="Goodstein D.M."/>
            <person name="Gonzales M."/>
            <person name="Hellsten U."/>
            <person name="Hyten D.L."/>
            <person name="Jia G."/>
            <person name="Kelly J.D."/>
            <person name="Kudrna D."/>
            <person name="Lee R."/>
            <person name="Richard M.M."/>
            <person name="Miklas P.N."/>
            <person name="Osorno J.M."/>
            <person name="Rodrigues J."/>
            <person name="Thareau V."/>
            <person name="Urrea C.A."/>
            <person name="Wang M."/>
            <person name="Yu Y."/>
            <person name="Zhang M."/>
            <person name="Wing R.A."/>
            <person name="Cregan P.B."/>
            <person name="Rokhsar D.S."/>
            <person name="Jackson S.A."/>
        </authorList>
    </citation>
    <scope>NUCLEOTIDE SEQUENCE [LARGE SCALE GENOMIC DNA]</scope>
    <source>
        <strain evidence="3">cv. G19833</strain>
    </source>
</reference>
<feature type="compositionally biased region" description="Basic and acidic residues" evidence="1">
    <location>
        <begin position="12"/>
        <end position="22"/>
    </location>
</feature>
<organism evidence="2 3">
    <name type="scientific">Phaseolus vulgaris</name>
    <name type="common">Kidney bean</name>
    <name type="synonym">French bean</name>
    <dbReference type="NCBI Taxonomy" id="3885"/>
    <lineage>
        <taxon>Eukaryota</taxon>
        <taxon>Viridiplantae</taxon>
        <taxon>Streptophyta</taxon>
        <taxon>Embryophyta</taxon>
        <taxon>Tracheophyta</taxon>
        <taxon>Spermatophyta</taxon>
        <taxon>Magnoliopsida</taxon>
        <taxon>eudicotyledons</taxon>
        <taxon>Gunneridae</taxon>
        <taxon>Pentapetalae</taxon>
        <taxon>rosids</taxon>
        <taxon>fabids</taxon>
        <taxon>Fabales</taxon>
        <taxon>Fabaceae</taxon>
        <taxon>Papilionoideae</taxon>
        <taxon>50 kb inversion clade</taxon>
        <taxon>NPAAA clade</taxon>
        <taxon>indigoferoid/millettioid clade</taxon>
        <taxon>Phaseoleae</taxon>
        <taxon>Phaseolus</taxon>
    </lineage>
</organism>
<dbReference type="Proteomes" id="UP000000226">
    <property type="component" value="Chromosome 2"/>
</dbReference>